<keyword evidence="4" id="KW-1185">Reference proteome</keyword>
<dbReference type="InterPro" id="IPR011008">
    <property type="entry name" value="Dimeric_a/b-barrel"/>
</dbReference>
<accession>D5UGG3</accession>
<dbReference type="Pfam" id="PF03795">
    <property type="entry name" value="YCII"/>
    <property type="match status" value="1"/>
</dbReference>
<dbReference type="InterPro" id="IPR005545">
    <property type="entry name" value="YCII"/>
</dbReference>
<proteinExistence type="inferred from homology"/>
<dbReference type="SUPFAM" id="SSF54909">
    <property type="entry name" value="Dimeric alpha+beta barrel"/>
    <property type="match status" value="1"/>
</dbReference>
<sequence length="132" mass="13684">MSTTTTYMLLLWGDPDACVDLGAAYAAHGTFAEQCALQGHEIVGGEELASPRDARLLTVADGTAQVTDGPYAETTEQLGGFYLVRTSDPDGLLRLAAPLVMDDEGTLELRPVAVHEAAPTGTSPAAVAQPVA</sequence>
<dbReference type="EMBL" id="CP001964">
    <property type="protein sequence ID" value="ADG73146.1"/>
    <property type="molecule type" value="Genomic_DNA"/>
</dbReference>
<dbReference type="Gene3D" id="3.30.70.1060">
    <property type="entry name" value="Dimeric alpha+beta barrel"/>
    <property type="match status" value="1"/>
</dbReference>
<evidence type="ECO:0000313" key="3">
    <source>
        <dbReference type="EMBL" id="ADG73146.1"/>
    </source>
</evidence>
<dbReference type="AlphaFoldDB" id="D5UGG3"/>
<dbReference type="eggNOG" id="COG3795">
    <property type="taxonomic scope" value="Bacteria"/>
</dbReference>
<dbReference type="PANTHER" id="PTHR35174:SF3">
    <property type="entry name" value="BLL7171 PROTEIN"/>
    <property type="match status" value="1"/>
</dbReference>
<evidence type="ECO:0000259" key="2">
    <source>
        <dbReference type="Pfam" id="PF03795"/>
    </source>
</evidence>
<reference evidence="3 4" key="1">
    <citation type="journal article" date="2010" name="Stand. Genomic Sci.">
        <title>Complete genome sequence of Cellulomonas flavigena type strain (134).</title>
        <authorList>
            <person name="Abt B."/>
            <person name="Foster B."/>
            <person name="Lapidus A."/>
            <person name="Clum A."/>
            <person name="Sun H."/>
            <person name="Pukall R."/>
            <person name="Lucas S."/>
            <person name="Glavina Del Rio T."/>
            <person name="Nolan M."/>
            <person name="Tice H."/>
            <person name="Cheng J.F."/>
            <person name="Pitluck S."/>
            <person name="Liolios K."/>
            <person name="Ivanova N."/>
            <person name="Mavromatis K."/>
            <person name="Ovchinnikova G."/>
            <person name="Pati A."/>
            <person name="Goodwin L."/>
            <person name="Chen A."/>
            <person name="Palaniappan K."/>
            <person name="Land M."/>
            <person name="Hauser L."/>
            <person name="Chang Y.J."/>
            <person name="Jeffries C.D."/>
            <person name="Rohde M."/>
            <person name="Goker M."/>
            <person name="Woyke T."/>
            <person name="Bristow J."/>
            <person name="Eisen J.A."/>
            <person name="Markowitz V."/>
            <person name="Hugenholtz P."/>
            <person name="Kyrpides N.C."/>
            <person name="Klenk H.P."/>
        </authorList>
    </citation>
    <scope>NUCLEOTIDE SEQUENCE [LARGE SCALE GENOMIC DNA]</scope>
    <source>
        <strain evidence="4">ATCC 482 / DSM 20109 / BCRC 11376 / JCM 18109 / NBRC 3775 / NCIMB 8073 / NRS 134</strain>
    </source>
</reference>
<protein>
    <submittedName>
        <fullName evidence="3">YCII-related protein</fullName>
    </submittedName>
</protein>
<evidence type="ECO:0000313" key="4">
    <source>
        <dbReference type="Proteomes" id="UP000000849"/>
    </source>
</evidence>
<dbReference type="RefSeq" id="WP_013115480.1">
    <property type="nucleotide sequence ID" value="NC_014151.1"/>
</dbReference>
<evidence type="ECO:0000256" key="1">
    <source>
        <dbReference type="ARBA" id="ARBA00007689"/>
    </source>
</evidence>
<dbReference type="STRING" id="446466.Cfla_0227"/>
<feature type="domain" description="YCII-related" evidence="2">
    <location>
        <begin position="7"/>
        <end position="112"/>
    </location>
</feature>
<comment type="similarity">
    <text evidence="1">Belongs to the YciI family.</text>
</comment>
<organism evidence="3 4">
    <name type="scientific">Cellulomonas flavigena (strain ATCC 482 / DSM 20109 / BCRC 11376 / JCM 18109 / NBRC 3775 / NCIMB 8073 / NRS 134)</name>
    <dbReference type="NCBI Taxonomy" id="446466"/>
    <lineage>
        <taxon>Bacteria</taxon>
        <taxon>Bacillati</taxon>
        <taxon>Actinomycetota</taxon>
        <taxon>Actinomycetes</taxon>
        <taxon>Micrococcales</taxon>
        <taxon>Cellulomonadaceae</taxon>
        <taxon>Cellulomonas</taxon>
    </lineage>
</organism>
<gene>
    <name evidence="3" type="ordered locus">Cfla_0227</name>
</gene>
<dbReference type="PANTHER" id="PTHR35174">
    <property type="entry name" value="BLL7171 PROTEIN-RELATED"/>
    <property type="match status" value="1"/>
</dbReference>
<dbReference type="KEGG" id="cfl:Cfla_0227"/>
<dbReference type="HOGENOM" id="CLU_130902_2_2_11"/>
<dbReference type="Proteomes" id="UP000000849">
    <property type="component" value="Chromosome"/>
</dbReference>
<name>D5UGG3_CELFN</name>